<dbReference type="InterPro" id="IPR009057">
    <property type="entry name" value="Homeodomain-like_sf"/>
</dbReference>
<gene>
    <name evidence="1" type="ORF">GBM95_07660</name>
</gene>
<evidence type="ECO:0008006" key="3">
    <source>
        <dbReference type="Google" id="ProtNLM"/>
    </source>
</evidence>
<comment type="caution">
    <text evidence="1">The sequence shown here is derived from an EMBL/GenBank/DDBJ whole genome shotgun (WGS) entry which is preliminary data.</text>
</comment>
<dbReference type="AlphaFoldDB" id="A0A6I1EIC6"/>
<dbReference type="EMBL" id="WEHX01000049">
    <property type="protein sequence ID" value="KAB7658067.1"/>
    <property type="molecule type" value="Genomic_DNA"/>
</dbReference>
<accession>A0A6I1EIC6</accession>
<evidence type="ECO:0000313" key="2">
    <source>
        <dbReference type="Proteomes" id="UP000430564"/>
    </source>
</evidence>
<dbReference type="InterPro" id="IPR036388">
    <property type="entry name" value="WH-like_DNA-bd_sf"/>
</dbReference>
<organism evidence="1 2">
    <name type="scientific">Sutterella seckii</name>
    <dbReference type="NCBI Taxonomy" id="1944635"/>
    <lineage>
        <taxon>Bacteria</taxon>
        <taxon>Pseudomonadati</taxon>
        <taxon>Pseudomonadota</taxon>
        <taxon>Betaproteobacteria</taxon>
        <taxon>Burkholderiales</taxon>
        <taxon>Sutterellaceae</taxon>
        <taxon>Sutterella</taxon>
    </lineage>
</organism>
<dbReference type="OrthoDB" id="9163763at2"/>
<sequence>MSIGKINKTEISVPIAPLVREVPATHASERQRKAAKILFDKGVGYKFVSKILDLSPNTVRDWGREYRRGEFCVEVSSNQYRYSQEVKDCVRSLRAQGLSWKQISDKTGINLSTCRSWVRRADNPDGEVD</sequence>
<evidence type="ECO:0000313" key="1">
    <source>
        <dbReference type="EMBL" id="KAB7658067.1"/>
    </source>
</evidence>
<dbReference type="SUPFAM" id="SSF46689">
    <property type="entry name" value="Homeodomain-like"/>
    <property type="match status" value="1"/>
</dbReference>
<dbReference type="Proteomes" id="UP000430564">
    <property type="component" value="Unassembled WGS sequence"/>
</dbReference>
<dbReference type="Gene3D" id="1.10.10.10">
    <property type="entry name" value="Winged helix-like DNA-binding domain superfamily/Winged helix DNA-binding domain"/>
    <property type="match status" value="1"/>
</dbReference>
<name>A0A6I1EIC6_9BURK</name>
<reference evidence="1 2" key="1">
    <citation type="submission" date="2019-10" db="EMBL/GenBank/DDBJ databases">
        <title>Genome diversity of Sutterella seckii.</title>
        <authorList>
            <person name="Chaplin A.V."/>
            <person name="Sokolova S.R."/>
            <person name="Mosin K.A."/>
            <person name="Ivanova E.L."/>
            <person name="Kochetkova T.O."/>
            <person name="Goltsov A.Y."/>
            <person name="Trofimov D.Y."/>
            <person name="Efimov B.A."/>
        </authorList>
    </citation>
    <scope>NUCLEOTIDE SEQUENCE [LARGE SCALE GENOMIC DNA]</scope>
    <source>
        <strain evidence="1 2">ASD393</strain>
    </source>
</reference>
<proteinExistence type="predicted"/>
<dbReference type="RefSeq" id="WP_152158561.1">
    <property type="nucleotide sequence ID" value="NZ_WEHX01000049.1"/>
</dbReference>
<protein>
    <recommendedName>
        <fullName evidence="3">Helix-turn-helix domain-containing protein</fullName>
    </recommendedName>
</protein>